<sequence>MTMKDIVVDLDLGSPEEDALLSATLDAFVIEQLERDADEGPEMMVRTAFRPTGEMCKEIVFQSQKWAEAFQSYWESQKMQVSAA</sequence>
<evidence type="ECO:0000313" key="1">
    <source>
        <dbReference type="EMBL" id="CUS56110.1"/>
    </source>
</evidence>
<accession>A0A160TWZ3</accession>
<name>A0A160TWZ3_9ZZZZ</name>
<dbReference type="AlphaFoldDB" id="A0A160TWZ3"/>
<gene>
    <name evidence="1" type="ORF">MGWOODY_Hyp2568</name>
</gene>
<organism evidence="1">
    <name type="scientific">hydrothermal vent metagenome</name>
    <dbReference type="NCBI Taxonomy" id="652676"/>
    <lineage>
        <taxon>unclassified sequences</taxon>
        <taxon>metagenomes</taxon>
        <taxon>ecological metagenomes</taxon>
    </lineage>
</organism>
<reference evidence="1" key="1">
    <citation type="submission" date="2015-10" db="EMBL/GenBank/DDBJ databases">
        <authorList>
            <person name="Gilbert D.G."/>
        </authorList>
    </citation>
    <scope>NUCLEOTIDE SEQUENCE</scope>
</reference>
<dbReference type="EMBL" id="CZQD01000018">
    <property type="protein sequence ID" value="CUS56110.1"/>
    <property type="molecule type" value="Genomic_DNA"/>
</dbReference>
<protein>
    <submittedName>
        <fullName evidence="1">Uncharacterized protein</fullName>
    </submittedName>
</protein>
<proteinExistence type="predicted"/>